<evidence type="ECO:0000313" key="4">
    <source>
        <dbReference type="EMBL" id="KLO13803.1"/>
    </source>
</evidence>
<gene>
    <name evidence="4" type="ORF">SCHPADRAFT_348102</name>
</gene>
<feature type="transmembrane region" description="Helical" evidence="2">
    <location>
        <begin position="30"/>
        <end position="55"/>
    </location>
</feature>
<keyword evidence="2" id="KW-1133">Transmembrane helix</keyword>
<reference evidence="4 5" key="1">
    <citation type="submission" date="2015-04" db="EMBL/GenBank/DDBJ databases">
        <title>Complete genome sequence of Schizopora paradoxa KUC8140, a cosmopolitan wood degrader in East Asia.</title>
        <authorList>
            <consortium name="DOE Joint Genome Institute"/>
            <person name="Min B."/>
            <person name="Park H."/>
            <person name="Jang Y."/>
            <person name="Kim J.-J."/>
            <person name="Kim K.H."/>
            <person name="Pangilinan J."/>
            <person name="Lipzen A."/>
            <person name="Riley R."/>
            <person name="Grigoriev I.V."/>
            <person name="Spatafora J.W."/>
            <person name="Choi I.-G."/>
        </authorList>
    </citation>
    <scope>NUCLEOTIDE SEQUENCE [LARGE SCALE GENOMIC DNA]</scope>
    <source>
        <strain evidence="4 5">KUC8140</strain>
    </source>
</reference>
<keyword evidence="5" id="KW-1185">Reference proteome</keyword>
<organism evidence="4 5">
    <name type="scientific">Schizopora paradoxa</name>
    <dbReference type="NCBI Taxonomy" id="27342"/>
    <lineage>
        <taxon>Eukaryota</taxon>
        <taxon>Fungi</taxon>
        <taxon>Dikarya</taxon>
        <taxon>Basidiomycota</taxon>
        <taxon>Agaricomycotina</taxon>
        <taxon>Agaricomycetes</taxon>
        <taxon>Hymenochaetales</taxon>
        <taxon>Schizoporaceae</taxon>
        <taxon>Schizopora</taxon>
    </lineage>
</organism>
<name>A0A0H2RWJ1_9AGAM</name>
<protein>
    <recommendedName>
        <fullName evidence="3">DUF6534 domain-containing protein</fullName>
    </recommendedName>
</protein>
<feature type="transmembrane region" description="Helical" evidence="2">
    <location>
        <begin position="101"/>
        <end position="121"/>
    </location>
</feature>
<dbReference type="Pfam" id="PF20152">
    <property type="entry name" value="DUF6534"/>
    <property type="match status" value="1"/>
</dbReference>
<feature type="transmembrane region" description="Helical" evidence="2">
    <location>
        <begin position="67"/>
        <end position="95"/>
    </location>
</feature>
<evidence type="ECO:0000256" key="2">
    <source>
        <dbReference type="SAM" id="Phobius"/>
    </source>
</evidence>
<dbReference type="InParanoid" id="A0A0H2RWJ1"/>
<dbReference type="STRING" id="27342.A0A0H2RWJ1"/>
<feature type="domain" description="DUF6534" evidence="3">
    <location>
        <begin position="40"/>
        <end position="124"/>
    </location>
</feature>
<evidence type="ECO:0000259" key="3">
    <source>
        <dbReference type="Pfam" id="PF20152"/>
    </source>
</evidence>
<dbReference type="EMBL" id="KQ085954">
    <property type="protein sequence ID" value="KLO13803.1"/>
    <property type="molecule type" value="Genomic_DNA"/>
</dbReference>
<keyword evidence="2" id="KW-0472">Membrane</keyword>
<feature type="compositionally biased region" description="Polar residues" evidence="1">
    <location>
        <begin position="157"/>
        <end position="169"/>
    </location>
</feature>
<dbReference type="Proteomes" id="UP000053477">
    <property type="component" value="Unassembled WGS sequence"/>
</dbReference>
<accession>A0A0H2RWJ1</accession>
<dbReference type="AlphaFoldDB" id="A0A0H2RWJ1"/>
<evidence type="ECO:0000313" key="5">
    <source>
        <dbReference type="Proteomes" id="UP000053477"/>
    </source>
</evidence>
<keyword evidence="2" id="KW-0812">Transmembrane</keyword>
<feature type="region of interest" description="Disordered" evidence="1">
    <location>
        <begin position="157"/>
        <end position="177"/>
    </location>
</feature>
<evidence type="ECO:0000256" key="1">
    <source>
        <dbReference type="SAM" id="MobiDB-lite"/>
    </source>
</evidence>
<proteinExistence type="predicted"/>
<sequence length="188" mass="20527">MLIPLGTAVSGAVFQMITLHSLDELPRMDWVIYSTVFSDMLADISIASTSWLLLYWSSTELSRTTSLFNTLIVFVIGTGSTTVVCDIANAVLYGISRNTQLYMIAFLPLSKLYVNAMLASLNARPMMRRKCESSIGVIIPAGTLDILTRESGSRSQSLSKEIVNDNESPNAKPCGLEEDIPTVGLRVV</sequence>
<dbReference type="InterPro" id="IPR045339">
    <property type="entry name" value="DUF6534"/>
</dbReference>